<name>A0ABS5GJI2_9BRAD</name>
<feature type="compositionally biased region" description="Low complexity" evidence="1">
    <location>
        <begin position="54"/>
        <end position="65"/>
    </location>
</feature>
<evidence type="ECO:0000313" key="3">
    <source>
        <dbReference type="Proteomes" id="UP001314635"/>
    </source>
</evidence>
<keyword evidence="3" id="KW-1185">Reference proteome</keyword>
<feature type="compositionally biased region" description="Low complexity" evidence="1">
    <location>
        <begin position="119"/>
        <end position="143"/>
    </location>
</feature>
<dbReference type="EMBL" id="JAFCLK010000068">
    <property type="protein sequence ID" value="MBR1141478.1"/>
    <property type="molecule type" value="Genomic_DNA"/>
</dbReference>
<feature type="region of interest" description="Disordered" evidence="1">
    <location>
        <begin position="44"/>
        <end position="188"/>
    </location>
</feature>
<dbReference type="RefSeq" id="WP_012045077.1">
    <property type="nucleotide sequence ID" value="NZ_JABFDP010000061.1"/>
</dbReference>
<proteinExistence type="predicted"/>
<feature type="compositionally biased region" description="Low complexity" evidence="1">
    <location>
        <begin position="154"/>
        <end position="181"/>
    </location>
</feature>
<accession>A0ABS5GJI2</accession>
<organism evidence="2 3">
    <name type="scientific">Bradyrhizobium denitrificans</name>
    <dbReference type="NCBI Taxonomy" id="2734912"/>
    <lineage>
        <taxon>Bacteria</taxon>
        <taxon>Pseudomonadati</taxon>
        <taxon>Pseudomonadota</taxon>
        <taxon>Alphaproteobacteria</taxon>
        <taxon>Hyphomicrobiales</taxon>
        <taxon>Nitrobacteraceae</taxon>
        <taxon>Bradyrhizobium</taxon>
    </lineage>
</organism>
<evidence type="ECO:0000256" key="1">
    <source>
        <dbReference type="SAM" id="MobiDB-lite"/>
    </source>
</evidence>
<reference evidence="3" key="1">
    <citation type="journal article" date="2021" name="ISME J.">
        <title>Evolutionary origin and ecological implication of a unique nif island in free-living Bradyrhizobium lineages.</title>
        <authorList>
            <person name="Tao J."/>
        </authorList>
    </citation>
    <scope>NUCLEOTIDE SEQUENCE [LARGE SCALE GENOMIC DNA]</scope>
    <source>
        <strain evidence="3">SZCCT0094</strain>
    </source>
</reference>
<gene>
    <name evidence="2" type="ORF">JQ619_37605</name>
</gene>
<dbReference type="Proteomes" id="UP001314635">
    <property type="component" value="Unassembled WGS sequence"/>
</dbReference>
<protein>
    <submittedName>
        <fullName evidence="2">Uncharacterized protein</fullName>
    </submittedName>
</protein>
<evidence type="ECO:0000313" key="2">
    <source>
        <dbReference type="EMBL" id="MBR1141478.1"/>
    </source>
</evidence>
<sequence>MTSISASSMSGYSPLDLLKQELAKEVSAGKVSATDQTALSSALDDIDSALQSGSSSSSSTTSSSTPPSPKEMQSKIDDLIQSEVDSGKLTADQASELKNVFANAFSGGPGGAGGPPPADDSSSDTTSSTSSSSSSSSSSSTSSDLEELLKKLLEALQSSNSSKTSSYSANGSSSSSTTSKSLVVDFSA</sequence>
<comment type="caution">
    <text evidence="2">The sequence shown here is derived from an EMBL/GenBank/DDBJ whole genome shotgun (WGS) entry which is preliminary data.</text>
</comment>